<dbReference type="InterPro" id="IPR051783">
    <property type="entry name" value="NAD(P)-dependent_oxidoreduct"/>
</dbReference>
<dbReference type="InterPro" id="IPR036291">
    <property type="entry name" value="NAD(P)-bd_dom_sf"/>
</dbReference>
<dbReference type="PANTHER" id="PTHR48079">
    <property type="entry name" value="PROTEIN YEEZ"/>
    <property type="match status" value="1"/>
</dbReference>
<gene>
    <name evidence="2" type="ORF">NP596_05625</name>
</gene>
<dbReference type="PANTHER" id="PTHR48079:SF6">
    <property type="entry name" value="NAD(P)-BINDING DOMAIN-CONTAINING PROTEIN-RELATED"/>
    <property type="match status" value="1"/>
</dbReference>
<sequence>MNNLVLVSGAGGFIGGSLCVALQSGGYRVRQLTHSRLHKDKHTFEMDLAKDPCPPGLLQDVHAVFHLAGKAHALAETRQDENEYFQINTEGTRKLLEAAKQAGVQKFIYFSSVKAVGDGERQPMDESVQAAADTPYGQSKYAAEQLVLHGGYVPHPVVIRPCMVYGNTGKGNLPRMIQAIRRGVFPPLPETHNRRSMVHVDDVVQAALLVAEMPEAAGQVYIVTDDDAYTTRQIHDWIIAALGKPPSNWYIPMRLLTIFAKTGDTIGRLIGRRFPFDSDALDKLTGSAWYSSAKIRHELGFSPQHTLQSSLPDIMRFLQMKA</sequence>
<evidence type="ECO:0000313" key="3">
    <source>
        <dbReference type="Proteomes" id="UP001524586"/>
    </source>
</evidence>
<reference evidence="2 3" key="1">
    <citation type="submission" date="2022-07" db="EMBL/GenBank/DDBJ databases">
        <title>Methylomonas rivi sp. nov., Methylomonas rosea sp. nov., Methylomonas aureus sp. nov. and Methylomonas subterranea sp. nov., four novel methanotrophs isolated from a freshwater creek and the deep terrestrial subsurface.</title>
        <authorList>
            <person name="Abin C."/>
            <person name="Sankaranarayanan K."/>
            <person name="Garner C."/>
            <person name="Sindelar R."/>
            <person name="Kotary K."/>
            <person name="Garner R."/>
            <person name="Barclay S."/>
            <person name="Lawson P."/>
            <person name="Krumholz L."/>
        </authorList>
    </citation>
    <scope>NUCLEOTIDE SEQUENCE [LARGE SCALE GENOMIC DNA]</scope>
    <source>
        <strain evidence="2 3">WSC-6</strain>
    </source>
</reference>
<comment type="caution">
    <text evidence="2">The sequence shown here is derived from an EMBL/GenBank/DDBJ whole genome shotgun (WGS) entry which is preliminary data.</text>
</comment>
<accession>A0ABT1U275</accession>
<protein>
    <submittedName>
        <fullName evidence="2">NAD-dependent epimerase/dehydratase family protein</fullName>
    </submittedName>
</protein>
<proteinExistence type="predicted"/>
<keyword evidence="3" id="KW-1185">Reference proteome</keyword>
<evidence type="ECO:0000259" key="1">
    <source>
        <dbReference type="Pfam" id="PF01370"/>
    </source>
</evidence>
<dbReference type="RefSeq" id="WP_256614298.1">
    <property type="nucleotide sequence ID" value="NZ_JANIBK010000019.1"/>
</dbReference>
<dbReference type="Pfam" id="PF01370">
    <property type="entry name" value="Epimerase"/>
    <property type="match status" value="1"/>
</dbReference>
<feature type="domain" description="NAD-dependent epimerase/dehydratase" evidence="1">
    <location>
        <begin position="5"/>
        <end position="221"/>
    </location>
</feature>
<evidence type="ECO:0000313" key="2">
    <source>
        <dbReference type="EMBL" id="MCQ8127937.1"/>
    </source>
</evidence>
<dbReference type="Gene3D" id="3.40.50.720">
    <property type="entry name" value="NAD(P)-binding Rossmann-like Domain"/>
    <property type="match status" value="1"/>
</dbReference>
<dbReference type="Proteomes" id="UP001524586">
    <property type="component" value="Unassembled WGS sequence"/>
</dbReference>
<dbReference type="SUPFAM" id="SSF51735">
    <property type="entry name" value="NAD(P)-binding Rossmann-fold domains"/>
    <property type="match status" value="1"/>
</dbReference>
<name>A0ABT1U275_9GAMM</name>
<organism evidence="2 3">
    <name type="scientific">Methylomonas rivi</name>
    <dbReference type="NCBI Taxonomy" id="2952226"/>
    <lineage>
        <taxon>Bacteria</taxon>
        <taxon>Pseudomonadati</taxon>
        <taxon>Pseudomonadota</taxon>
        <taxon>Gammaproteobacteria</taxon>
        <taxon>Methylococcales</taxon>
        <taxon>Methylococcaceae</taxon>
        <taxon>Methylomonas</taxon>
    </lineage>
</organism>
<dbReference type="InterPro" id="IPR001509">
    <property type="entry name" value="Epimerase_deHydtase"/>
</dbReference>
<dbReference type="EMBL" id="JANIBK010000019">
    <property type="protein sequence ID" value="MCQ8127937.1"/>
    <property type="molecule type" value="Genomic_DNA"/>
</dbReference>